<comment type="caution">
    <text evidence="1">The sequence shown here is derived from an EMBL/GenBank/DDBJ whole genome shotgun (WGS) entry which is preliminary data.</text>
</comment>
<dbReference type="Proteomes" id="UP000642144">
    <property type="component" value="Unassembled WGS sequence"/>
</dbReference>
<evidence type="ECO:0000313" key="2">
    <source>
        <dbReference type="Proteomes" id="UP000642144"/>
    </source>
</evidence>
<dbReference type="PROSITE" id="PS51257">
    <property type="entry name" value="PROKAR_LIPOPROTEIN"/>
    <property type="match status" value="1"/>
</dbReference>
<keyword evidence="2" id="KW-1185">Reference proteome</keyword>
<evidence type="ECO:0000313" key="1">
    <source>
        <dbReference type="EMBL" id="MYN30112.1"/>
    </source>
</evidence>
<protein>
    <recommendedName>
        <fullName evidence="3">Glycosyltransferase family 2 protein</fullName>
    </recommendedName>
</protein>
<sequence>MIKLISQSSLGTISCDDIVLLGVGRNEMIRAPSFLRHYRSLGVKRFCLVDNESTDGTREFLEAQPDVELWCTSQAYGEANCGHDWIRALLRLNVGQWCVVADFDEYFIFPGCQHRSLKDFAIQLSLEGATAVSSILFDMYSTTDIKENFLHDDENPIDKFRYYDPVIALDNLHHPLRGIYPIHSKGGMRKRIFGIEPCLNKISFFHNLNGTHLLQGAHYIDGATFSSTPVATLHFKYLQQFSGYAQAESIRGEHFNGGSEYKAYVNILDNNPVVKPVCEESRELIDIDEFLQQQLVRCVTPKFASNVKNIPLVEYKVASLIKGSIGSSKEFFEFNACDSNLLCRVLELTDVGDRPIIIFSNNKMYSNAKNKLIYKCKKIKQVNIDERINFLDLSETIDDELRINAVVVLDAVNLELGRLRMATFVDEICKKFEIHAGRILVNISNAALFHGFDHDVDGVDIFFGKIPRFSGAENSAYFLSANKKNANKVIQDRSYSAVENLSPDVYFRAKDETLLLASAIRSILIEWGFELAEHFSVLNMLTVFQFNGDELFDYRPYLVQVEGSIGYYYIDHGFFSCENLTNELPDLAMALKVKNISYASALRVLNNMNHLS</sequence>
<dbReference type="RefSeq" id="WP_161057824.1">
    <property type="nucleotide sequence ID" value="NZ_WWCT01000031.1"/>
</dbReference>
<evidence type="ECO:0008006" key="3">
    <source>
        <dbReference type="Google" id="ProtNLM"/>
    </source>
</evidence>
<dbReference type="EMBL" id="WWCT01000031">
    <property type="protein sequence ID" value="MYN30112.1"/>
    <property type="molecule type" value="Genomic_DNA"/>
</dbReference>
<reference evidence="1 2" key="1">
    <citation type="submission" date="2019-12" db="EMBL/GenBank/DDBJ databases">
        <title>Novel species isolated from a subtropical stream in China.</title>
        <authorList>
            <person name="Lu H."/>
        </authorList>
    </citation>
    <scope>NUCLEOTIDE SEQUENCE [LARGE SCALE GENOMIC DNA]</scope>
    <source>
        <strain evidence="1 2">CY42W</strain>
    </source>
</reference>
<accession>A0ABW9W7Q3</accession>
<name>A0ABW9W7Q3_9BURK</name>
<organism evidence="1 2">
    <name type="scientific">Duganella levis</name>
    <dbReference type="NCBI Taxonomy" id="2692169"/>
    <lineage>
        <taxon>Bacteria</taxon>
        <taxon>Pseudomonadati</taxon>
        <taxon>Pseudomonadota</taxon>
        <taxon>Betaproteobacteria</taxon>
        <taxon>Burkholderiales</taxon>
        <taxon>Oxalobacteraceae</taxon>
        <taxon>Telluria group</taxon>
        <taxon>Duganella</taxon>
    </lineage>
</organism>
<proteinExistence type="predicted"/>
<gene>
    <name evidence="1" type="ORF">GTP69_27250</name>
</gene>
<dbReference type="Pfam" id="PF13704">
    <property type="entry name" value="Glyco_tranf_2_4"/>
    <property type="match status" value="1"/>
</dbReference>